<evidence type="ECO:0000256" key="3">
    <source>
        <dbReference type="ARBA" id="ARBA00023125"/>
    </source>
</evidence>
<reference evidence="8" key="1">
    <citation type="submission" date="2017-07" db="EMBL/GenBank/DDBJ databases">
        <title>Taro Niue Genome Assembly and Annotation.</title>
        <authorList>
            <person name="Atibalentja N."/>
            <person name="Keating K."/>
            <person name="Fields C.J."/>
        </authorList>
    </citation>
    <scope>NUCLEOTIDE SEQUENCE</scope>
    <source>
        <strain evidence="8">Niue_2</strain>
        <tissue evidence="8">Leaf</tissue>
    </source>
</reference>
<feature type="region of interest" description="Disordered" evidence="6">
    <location>
        <begin position="83"/>
        <end position="130"/>
    </location>
</feature>
<organism evidence="8 9">
    <name type="scientific">Colocasia esculenta</name>
    <name type="common">Wild taro</name>
    <name type="synonym">Arum esculentum</name>
    <dbReference type="NCBI Taxonomy" id="4460"/>
    <lineage>
        <taxon>Eukaryota</taxon>
        <taxon>Viridiplantae</taxon>
        <taxon>Streptophyta</taxon>
        <taxon>Embryophyta</taxon>
        <taxon>Tracheophyta</taxon>
        <taxon>Spermatophyta</taxon>
        <taxon>Magnoliopsida</taxon>
        <taxon>Liliopsida</taxon>
        <taxon>Araceae</taxon>
        <taxon>Aroideae</taxon>
        <taxon>Colocasieae</taxon>
        <taxon>Colocasia</taxon>
    </lineage>
</organism>
<feature type="domain" description="WRKY" evidence="7">
    <location>
        <begin position="122"/>
        <end position="185"/>
    </location>
</feature>
<dbReference type="PROSITE" id="PS50811">
    <property type="entry name" value="WRKY"/>
    <property type="match status" value="1"/>
</dbReference>
<dbReference type="InterPro" id="IPR044810">
    <property type="entry name" value="WRKY_plant"/>
</dbReference>
<keyword evidence="4" id="KW-0804">Transcription</keyword>
<keyword evidence="5" id="KW-0539">Nucleus</keyword>
<gene>
    <name evidence="8" type="ORF">Taro_037921</name>
</gene>
<keyword evidence="3" id="KW-0238">DNA-binding</keyword>
<protein>
    <recommendedName>
        <fullName evidence="7">WRKY domain-containing protein</fullName>
    </recommendedName>
</protein>
<dbReference type="EMBL" id="NMUH01003349">
    <property type="protein sequence ID" value="MQM05114.1"/>
    <property type="molecule type" value="Genomic_DNA"/>
</dbReference>
<evidence type="ECO:0000313" key="9">
    <source>
        <dbReference type="Proteomes" id="UP000652761"/>
    </source>
</evidence>
<dbReference type="Pfam" id="PF03106">
    <property type="entry name" value="WRKY"/>
    <property type="match status" value="1"/>
</dbReference>
<keyword evidence="2" id="KW-0805">Transcription regulation</keyword>
<name>A0A843WM44_COLES</name>
<sequence>MAPPDPWSPPPPDRKAAIRELIRGREVAIRLGDLVRRSSAGEGGRDEAGELAEQVLTSLSKALQALDSGEFSEVCQGPAAGATSLCSDEGRSVASSGKRKARLLADRRGGQRRRSHSYQLTVRSKTTEDGHTWRKYGQKGIQSAAHPRSYFRCTHKNDQGCQAIRQVQKCEDDPSIFVITYMGQHTCTKAAKSGQPGGAGRDAGESYLISFDAGGPALVGSGGSIGQELQVPAAFVNLQGSNQEFHVDDDALSNLSRNDSSSEFFMLPELETLGNPVLPPATSDMIGDSTSGLHSSCVSPSSGLAVDSFPLEDMFNLDHDELGFIDFADCAG</sequence>
<evidence type="ECO:0000256" key="2">
    <source>
        <dbReference type="ARBA" id="ARBA00023015"/>
    </source>
</evidence>
<comment type="caution">
    <text evidence="8">The sequence shown here is derived from an EMBL/GenBank/DDBJ whole genome shotgun (WGS) entry which is preliminary data.</text>
</comment>
<evidence type="ECO:0000256" key="5">
    <source>
        <dbReference type="ARBA" id="ARBA00023242"/>
    </source>
</evidence>
<dbReference type="Proteomes" id="UP000652761">
    <property type="component" value="Unassembled WGS sequence"/>
</dbReference>
<evidence type="ECO:0000256" key="1">
    <source>
        <dbReference type="ARBA" id="ARBA00004123"/>
    </source>
</evidence>
<dbReference type="PANTHER" id="PTHR31282">
    <property type="entry name" value="WRKY TRANSCRIPTION FACTOR 21-RELATED"/>
    <property type="match status" value="1"/>
</dbReference>
<accession>A0A843WM44</accession>
<dbReference type="GO" id="GO:0003700">
    <property type="term" value="F:DNA-binding transcription factor activity"/>
    <property type="evidence" value="ECO:0007669"/>
    <property type="project" value="InterPro"/>
</dbReference>
<dbReference type="AlphaFoldDB" id="A0A843WM44"/>
<evidence type="ECO:0000256" key="4">
    <source>
        <dbReference type="ARBA" id="ARBA00023163"/>
    </source>
</evidence>
<keyword evidence="9" id="KW-1185">Reference proteome</keyword>
<proteinExistence type="predicted"/>
<dbReference type="SUPFAM" id="SSF118290">
    <property type="entry name" value="WRKY DNA-binding domain"/>
    <property type="match status" value="1"/>
</dbReference>
<dbReference type="GO" id="GO:0005634">
    <property type="term" value="C:nucleus"/>
    <property type="evidence" value="ECO:0007669"/>
    <property type="project" value="UniProtKB-SubCell"/>
</dbReference>
<comment type="subcellular location">
    <subcellularLocation>
        <location evidence="1">Nucleus</location>
    </subcellularLocation>
</comment>
<evidence type="ECO:0000259" key="7">
    <source>
        <dbReference type="PROSITE" id="PS50811"/>
    </source>
</evidence>
<evidence type="ECO:0000256" key="6">
    <source>
        <dbReference type="SAM" id="MobiDB-lite"/>
    </source>
</evidence>
<dbReference type="Gene3D" id="2.20.25.80">
    <property type="entry name" value="WRKY domain"/>
    <property type="match status" value="1"/>
</dbReference>
<dbReference type="OrthoDB" id="2021064at2759"/>
<dbReference type="SMART" id="SM00774">
    <property type="entry name" value="WRKY"/>
    <property type="match status" value="1"/>
</dbReference>
<dbReference type="InterPro" id="IPR036576">
    <property type="entry name" value="WRKY_dom_sf"/>
</dbReference>
<evidence type="ECO:0000313" key="8">
    <source>
        <dbReference type="EMBL" id="MQM05114.1"/>
    </source>
</evidence>
<dbReference type="InterPro" id="IPR003657">
    <property type="entry name" value="WRKY_dom"/>
</dbReference>
<dbReference type="GO" id="GO:0043565">
    <property type="term" value="F:sequence-specific DNA binding"/>
    <property type="evidence" value="ECO:0007669"/>
    <property type="project" value="InterPro"/>
</dbReference>